<feature type="compositionally biased region" description="Basic and acidic residues" evidence="1">
    <location>
        <begin position="113"/>
        <end position="130"/>
    </location>
</feature>
<accession>A0A7S1KKL1</accession>
<protein>
    <submittedName>
        <fullName evidence="2">Uncharacterized protein</fullName>
    </submittedName>
</protein>
<feature type="region of interest" description="Disordered" evidence="1">
    <location>
        <begin position="61"/>
        <end position="130"/>
    </location>
</feature>
<feature type="compositionally biased region" description="Polar residues" evidence="1">
    <location>
        <begin position="65"/>
        <end position="74"/>
    </location>
</feature>
<organism evidence="2">
    <name type="scientific">Stephanocyclus meneghinianus</name>
    <name type="common">Diatom</name>
    <name type="synonym">Cyclotella meneghiniana</name>
    <dbReference type="NCBI Taxonomy" id="29205"/>
    <lineage>
        <taxon>Eukaryota</taxon>
        <taxon>Sar</taxon>
        <taxon>Stramenopiles</taxon>
        <taxon>Ochrophyta</taxon>
        <taxon>Bacillariophyta</taxon>
        <taxon>Coscinodiscophyceae</taxon>
        <taxon>Thalassiosirophycidae</taxon>
        <taxon>Thalassiosirales</taxon>
        <taxon>Thalassiosiraceae</taxon>
        <taxon>Stephanocyclus</taxon>
    </lineage>
</organism>
<gene>
    <name evidence="2" type="ORF">CMEN1057_LOCUS75</name>
</gene>
<sequence>MSSKLVKKLLQQTNRPLSSANDESEREVKRKRKSSTKAPPKEVITKEDLLQSHIQSILRLDHKIQTSSSNTAQKSFDRHSSEIKQQQKISSISKKISAGVSNSRSTASNFAKKKPEPTYDKLKARQQREEDYYEGVAKALKKAKKRKG</sequence>
<feature type="compositionally biased region" description="Polar residues" evidence="1">
    <location>
        <begin position="10"/>
        <end position="21"/>
    </location>
</feature>
<evidence type="ECO:0000256" key="1">
    <source>
        <dbReference type="SAM" id="MobiDB-lite"/>
    </source>
</evidence>
<proteinExistence type="predicted"/>
<feature type="region of interest" description="Disordered" evidence="1">
    <location>
        <begin position="1"/>
        <end position="48"/>
    </location>
</feature>
<dbReference type="AlphaFoldDB" id="A0A7S1KKL1"/>
<dbReference type="EMBL" id="HBGC01000112">
    <property type="protein sequence ID" value="CAD9076699.1"/>
    <property type="molecule type" value="Transcribed_RNA"/>
</dbReference>
<feature type="compositionally biased region" description="Polar residues" evidence="1">
    <location>
        <begin position="99"/>
        <end position="109"/>
    </location>
</feature>
<evidence type="ECO:0000313" key="2">
    <source>
        <dbReference type="EMBL" id="CAD9076699.1"/>
    </source>
</evidence>
<feature type="compositionally biased region" description="Basic and acidic residues" evidence="1">
    <location>
        <begin position="39"/>
        <end position="48"/>
    </location>
</feature>
<feature type="compositionally biased region" description="Low complexity" evidence="1">
    <location>
        <begin position="83"/>
        <end position="97"/>
    </location>
</feature>
<reference evidence="2" key="1">
    <citation type="submission" date="2021-01" db="EMBL/GenBank/DDBJ databases">
        <authorList>
            <person name="Corre E."/>
            <person name="Pelletier E."/>
            <person name="Niang G."/>
            <person name="Scheremetjew M."/>
            <person name="Finn R."/>
            <person name="Kale V."/>
            <person name="Holt S."/>
            <person name="Cochrane G."/>
            <person name="Meng A."/>
            <person name="Brown T."/>
            <person name="Cohen L."/>
        </authorList>
    </citation>
    <scope>NUCLEOTIDE SEQUENCE</scope>
    <source>
        <strain evidence="2">CCMP 338</strain>
    </source>
</reference>
<name>A0A7S1KKL1_STEMN</name>